<evidence type="ECO:0000256" key="2">
    <source>
        <dbReference type="ARBA" id="ARBA00022448"/>
    </source>
</evidence>
<evidence type="ECO:0000313" key="8">
    <source>
        <dbReference type="EMBL" id="CAG5080325.1"/>
    </source>
</evidence>
<feature type="domain" description="Major facilitator superfamily (MFS) profile" evidence="7">
    <location>
        <begin position="8"/>
        <end position="374"/>
    </location>
</feature>
<evidence type="ECO:0000256" key="3">
    <source>
        <dbReference type="ARBA" id="ARBA00022692"/>
    </source>
</evidence>
<evidence type="ECO:0000256" key="4">
    <source>
        <dbReference type="ARBA" id="ARBA00022989"/>
    </source>
</evidence>
<evidence type="ECO:0000256" key="1">
    <source>
        <dbReference type="ARBA" id="ARBA00004651"/>
    </source>
</evidence>
<comment type="caution">
    <text evidence="8">The sequence shown here is derived from an EMBL/GenBank/DDBJ whole genome shotgun (WGS) entry which is preliminary data.</text>
</comment>
<dbReference type="EMBL" id="CAJRAY010000018">
    <property type="protein sequence ID" value="CAG5080325.1"/>
    <property type="molecule type" value="Genomic_DNA"/>
</dbReference>
<dbReference type="PANTHER" id="PTHR23531:SF2">
    <property type="entry name" value="PERMEASE"/>
    <property type="match status" value="1"/>
</dbReference>
<evidence type="ECO:0000313" key="9">
    <source>
        <dbReference type="Proteomes" id="UP000681526"/>
    </source>
</evidence>
<dbReference type="Proteomes" id="UP000681526">
    <property type="component" value="Unassembled WGS sequence"/>
</dbReference>
<keyword evidence="5 6" id="KW-0472">Membrane</keyword>
<name>A0ABM8V177_THEXY</name>
<evidence type="ECO:0000259" key="7">
    <source>
        <dbReference type="PROSITE" id="PS50850"/>
    </source>
</evidence>
<dbReference type="InterPro" id="IPR052714">
    <property type="entry name" value="MFS_Exporter"/>
</dbReference>
<dbReference type="Pfam" id="PF07690">
    <property type="entry name" value="MFS_1"/>
    <property type="match status" value="1"/>
</dbReference>
<dbReference type="SUPFAM" id="SSF103473">
    <property type="entry name" value="MFS general substrate transporter"/>
    <property type="match status" value="1"/>
</dbReference>
<feature type="transmembrane region" description="Helical" evidence="6">
    <location>
        <begin position="319"/>
        <end position="342"/>
    </location>
</feature>
<gene>
    <name evidence="8" type="primary">txxe 321</name>
    <name evidence="8" type="ORF">TXXE_04215</name>
</gene>
<keyword evidence="4 6" id="KW-1133">Transmembrane helix</keyword>
<reference evidence="8 9" key="1">
    <citation type="submission" date="2021-04" db="EMBL/GenBank/DDBJ databases">
        <authorList>
            <person name="Rakotoarivonina H."/>
        </authorList>
    </citation>
    <scope>NUCLEOTIDE SEQUENCE [LARGE SCALE GENOMIC DNA]</scope>
    <source>
        <strain evidence="8 9">XE</strain>
    </source>
</reference>
<feature type="transmembrane region" description="Helical" evidence="6">
    <location>
        <begin position="42"/>
        <end position="62"/>
    </location>
</feature>
<dbReference type="InterPro" id="IPR005829">
    <property type="entry name" value="Sugar_transporter_CS"/>
</dbReference>
<feature type="transmembrane region" description="Helical" evidence="6">
    <location>
        <begin position="201"/>
        <end position="224"/>
    </location>
</feature>
<feature type="transmembrane region" description="Helical" evidence="6">
    <location>
        <begin position="348"/>
        <end position="370"/>
    </location>
</feature>
<feature type="transmembrane region" description="Helical" evidence="6">
    <location>
        <begin position="74"/>
        <end position="101"/>
    </location>
</feature>
<feature type="transmembrane region" description="Helical" evidence="6">
    <location>
        <begin position="161"/>
        <end position="180"/>
    </location>
</feature>
<dbReference type="Gene3D" id="1.20.1250.20">
    <property type="entry name" value="MFS general substrate transporter like domains"/>
    <property type="match status" value="1"/>
</dbReference>
<accession>A0ABM8V177</accession>
<dbReference type="PANTHER" id="PTHR23531">
    <property type="entry name" value="QUINOLENE RESISTANCE PROTEIN NORA"/>
    <property type="match status" value="1"/>
</dbReference>
<keyword evidence="3 6" id="KW-0812">Transmembrane</keyword>
<keyword evidence="9" id="KW-1185">Reference proteome</keyword>
<feature type="transmembrane region" description="Helical" evidence="6">
    <location>
        <begin position="261"/>
        <end position="280"/>
    </location>
</feature>
<dbReference type="PROSITE" id="PS00216">
    <property type="entry name" value="SUGAR_TRANSPORT_1"/>
    <property type="match status" value="1"/>
</dbReference>
<protein>
    <submittedName>
        <fullName evidence="8">Major facilitator superfamily MFS_1</fullName>
    </submittedName>
</protein>
<feature type="transmembrane region" description="Helical" evidence="6">
    <location>
        <begin position="12"/>
        <end position="30"/>
    </location>
</feature>
<feature type="transmembrane region" description="Helical" evidence="6">
    <location>
        <begin position="230"/>
        <end position="249"/>
    </location>
</feature>
<evidence type="ECO:0000256" key="6">
    <source>
        <dbReference type="SAM" id="Phobius"/>
    </source>
</evidence>
<sequence length="387" mass="41568">MERLWTKPFVQMTLGALFLFMGFYLLIPTLPLFITQLGGNELHVGLASGMFTLTAVIFRPIVGMLVDRYGRRPFIIWGLLCFVLTMALYNWAAGIAILLALRILHGASWAFSTTAVGTSVTDIIPPTRRGEGMGWFGVAMTAAMAVGPMAGIWVIDNGSFRALFILAACLSAVALLLAAAARIPYQPKASKRVELFDKSTLPVTVTLFFLTISYGGVMTFLPLFAQSIEVNSGTFFLVFALTLTLTRPFAGKLSDRLGESAVIMISLLVTILALIVLMLTSGWTGVIASAVLYGIGFGSAQPALQAATLRIAHPERRGVATASFMTAFDLGIGLGSIMLGWISQRTGYDVLFAVCAASVAVSLLIFAVLARRLLARPDVQEQPALSR</sequence>
<dbReference type="InterPro" id="IPR036259">
    <property type="entry name" value="MFS_trans_sf"/>
</dbReference>
<dbReference type="PROSITE" id="PS50850">
    <property type="entry name" value="MFS"/>
    <property type="match status" value="1"/>
</dbReference>
<dbReference type="CDD" id="cd17489">
    <property type="entry name" value="MFS_YfcJ_like"/>
    <property type="match status" value="1"/>
</dbReference>
<proteinExistence type="predicted"/>
<keyword evidence="2" id="KW-0813">Transport</keyword>
<feature type="transmembrane region" description="Helical" evidence="6">
    <location>
        <begin position="136"/>
        <end position="155"/>
    </location>
</feature>
<dbReference type="InterPro" id="IPR011701">
    <property type="entry name" value="MFS"/>
</dbReference>
<dbReference type="InterPro" id="IPR020846">
    <property type="entry name" value="MFS_dom"/>
</dbReference>
<evidence type="ECO:0000256" key="5">
    <source>
        <dbReference type="ARBA" id="ARBA00023136"/>
    </source>
</evidence>
<organism evidence="8 9">
    <name type="scientific">Thermobacillus xylanilyticus</name>
    <dbReference type="NCBI Taxonomy" id="76633"/>
    <lineage>
        <taxon>Bacteria</taxon>
        <taxon>Bacillati</taxon>
        <taxon>Bacillota</taxon>
        <taxon>Bacilli</taxon>
        <taxon>Bacillales</taxon>
        <taxon>Paenibacillaceae</taxon>
        <taxon>Thermobacillus</taxon>
    </lineage>
</organism>
<comment type="subcellular location">
    <subcellularLocation>
        <location evidence="1">Cell membrane</location>
        <topology evidence="1">Multi-pass membrane protein</topology>
    </subcellularLocation>
</comment>
<dbReference type="RefSeq" id="WP_213483593.1">
    <property type="nucleotide sequence ID" value="NZ_CAJRAY010000018.1"/>
</dbReference>